<comment type="caution">
    <text evidence="1">The sequence shown here is derived from an EMBL/GenBank/DDBJ whole genome shotgun (WGS) entry which is preliminary data.</text>
</comment>
<keyword evidence="2" id="KW-1185">Reference proteome</keyword>
<gene>
    <name evidence="1" type="ORF">D3872_18525</name>
</gene>
<dbReference type="Proteomes" id="UP000284006">
    <property type="component" value="Unassembled WGS sequence"/>
</dbReference>
<organism evidence="1 2">
    <name type="scientific">Massilia cavernae</name>
    <dbReference type="NCBI Taxonomy" id="2320864"/>
    <lineage>
        <taxon>Bacteria</taxon>
        <taxon>Pseudomonadati</taxon>
        <taxon>Pseudomonadota</taxon>
        <taxon>Betaproteobacteria</taxon>
        <taxon>Burkholderiales</taxon>
        <taxon>Oxalobacteraceae</taxon>
        <taxon>Telluria group</taxon>
        <taxon>Massilia</taxon>
    </lineage>
</organism>
<name>A0A418XGP8_9BURK</name>
<accession>A0A418XGP8</accession>
<protein>
    <recommendedName>
        <fullName evidence="3">Antibiotic biosynthesis monooxygenase</fullName>
    </recommendedName>
</protein>
<dbReference type="OrthoDB" id="9804891at2"/>
<reference evidence="1 2" key="1">
    <citation type="submission" date="2018-09" db="EMBL/GenBank/DDBJ databases">
        <authorList>
            <person name="Zhu H."/>
        </authorList>
    </citation>
    <scope>NUCLEOTIDE SEQUENCE [LARGE SCALE GENOMIC DNA]</scope>
    <source>
        <strain evidence="1 2">K1S02-61</strain>
    </source>
</reference>
<evidence type="ECO:0000313" key="2">
    <source>
        <dbReference type="Proteomes" id="UP000284006"/>
    </source>
</evidence>
<dbReference type="RefSeq" id="WP_119812199.1">
    <property type="nucleotide sequence ID" value="NZ_QYUP01000144.1"/>
</dbReference>
<dbReference type="SUPFAM" id="SSF54909">
    <property type="entry name" value="Dimeric alpha+beta barrel"/>
    <property type="match status" value="2"/>
</dbReference>
<dbReference type="EMBL" id="QYUP01000144">
    <property type="protein sequence ID" value="RJG11644.1"/>
    <property type="molecule type" value="Genomic_DNA"/>
</dbReference>
<proteinExistence type="predicted"/>
<sequence length="205" mass="22663">MVTQGLLIRMEAREHREHQAERFLKSVLPLARQEPGTTAWFALHFGRDEYGVIDFFPDEAAREAHLNGAAAAMLFAEGGPLFAEVPTIQRLEVLADKVPVVATNEYSTKALMLTFRARAGHEPQVEQFLRNAQALAENEENTVTWFAFRTGDGEYGIFGTFGAAPGRFDNLTGHIARELAVHARTLLGGVPDIDLIDILAEKVFA</sequence>
<evidence type="ECO:0000313" key="1">
    <source>
        <dbReference type="EMBL" id="RJG11644.1"/>
    </source>
</evidence>
<dbReference type="InterPro" id="IPR011008">
    <property type="entry name" value="Dimeric_a/b-barrel"/>
</dbReference>
<dbReference type="Gene3D" id="3.30.70.100">
    <property type="match status" value="2"/>
</dbReference>
<dbReference type="AlphaFoldDB" id="A0A418XGP8"/>
<evidence type="ECO:0008006" key="3">
    <source>
        <dbReference type="Google" id="ProtNLM"/>
    </source>
</evidence>